<keyword evidence="5" id="KW-0539">Nucleus</keyword>
<dbReference type="PANTHER" id="PTHR11834:SF0">
    <property type="entry name" value="PROTEIN SCALLOPED"/>
    <property type="match status" value="1"/>
</dbReference>
<accession>A0A6H0XTY4</accession>
<evidence type="ECO:0000313" key="10">
    <source>
        <dbReference type="Proteomes" id="UP000503462"/>
    </source>
</evidence>
<dbReference type="Proteomes" id="UP000503462">
    <property type="component" value="Chromosome 2"/>
</dbReference>
<dbReference type="OrthoDB" id="10006572at2759"/>
<feature type="DNA-binding region" description="TEA" evidence="6">
    <location>
        <begin position="157"/>
        <end position="231"/>
    </location>
</feature>
<feature type="region of interest" description="Disordered" evidence="7">
    <location>
        <begin position="1"/>
        <end position="48"/>
    </location>
</feature>
<organism evidence="9 10">
    <name type="scientific">Peltaster fructicola</name>
    <dbReference type="NCBI Taxonomy" id="286661"/>
    <lineage>
        <taxon>Eukaryota</taxon>
        <taxon>Fungi</taxon>
        <taxon>Dikarya</taxon>
        <taxon>Ascomycota</taxon>
        <taxon>Pezizomycotina</taxon>
        <taxon>Dothideomycetes</taxon>
        <taxon>Dothideomycetes incertae sedis</taxon>
        <taxon>Peltaster</taxon>
    </lineage>
</organism>
<evidence type="ECO:0000256" key="7">
    <source>
        <dbReference type="SAM" id="MobiDB-lite"/>
    </source>
</evidence>
<keyword evidence="4" id="KW-0804">Transcription</keyword>
<dbReference type="Pfam" id="PF01285">
    <property type="entry name" value="TEA"/>
    <property type="match status" value="1"/>
</dbReference>
<dbReference type="PANTHER" id="PTHR11834">
    <property type="entry name" value="TRANSCRIPTIONAL ENHANCER FACTOR TEF RELATED"/>
    <property type="match status" value="1"/>
</dbReference>
<dbReference type="EMBL" id="CP051140">
    <property type="protein sequence ID" value="QIW98104.1"/>
    <property type="molecule type" value="Genomic_DNA"/>
</dbReference>
<dbReference type="GO" id="GO:0005634">
    <property type="term" value="C:nucleus"/>
    <property type="evidence" value="ECO:0007669"/>
    <property type="project" value="UniProtKB-SubCell"/>
</dbReference>
<dbReference type="PROSITE" id="PS51088">
    <property type="entry name" value="TEA_2"/>
    <property type="match status" value="1"/>
</dbReference>
<comment type="similarity">
    <text evidence="2">Belongs to the TEC1 family.</text>
</comment>
<reference evidence="9 10" key="1">
    <citation type="journal article" date="2016" name="Sci. Rep.">
        <title>Peltaster fructicola genome reveals evolution from an invasive phytopathogen to an ectophytic parasite.</title>
        <authorList>
            <person name="Xu C."/>
            <person name="Chen H."/>
            <person name="Gleason M.L."/>
            <person name="Xu J.R."/>
            <person name="Liu H."/>
            <person name="Zhang R."/>
            <person name="Sun G."/>
        </authorList>
    </citation>
    <scope>NUCLEOTIDE SEQUENCE [LARGE SCALE GENOMIC DNA]</scope>
    <source>
        <strain evidence="9 10">LNHT1506</strain>
    </source>
</reference>
<gene>
    <name evidence="9" type="ORF">AMS68_003622</name>
</gene>
<evidence type="ECO:0000256" key="5">
    <source>
        <dbReference type="ARBA" id="ARBA00023242"/>
    </source>
</evidence>
<dbReference type="AlphaFoldDB" id="A0A6H0XTY4"/>
<evidence type="ECO:0000256" key="4">
    <source>
        <dbReference type="ARBA" id="ARBA00023163"/>
    </source>
</evidence>
<evidence type="ECO:0000256" key="6">
    <source>
        <dbReference type="PROSITE-ProRule" id="PRU00505"/>
    </source>
</evidence>
<protein>
    <recommendedName>
        <fullName evidence="8">TEA domain-containing protein</fullName>
    </recommendedName>
</protein>
<evidence type="ECO:0000259" key="8">
    <source>
        <dbReference type="PROSITE" id="PS51088"/>
    </source>
</evidence>
<keyword evidence="3" id="KW-0805">Transcription regulation</keyword>
<dbReference type="GO" id="GO:0000981">
    <property type="term" value="F:DNA-binding transcription factor activity, RNA polymerase II-specific"/>
    <property type="evidence" value="ECO:0007669"/>
    <property type="project" value="TreeGrafter"/>
</dbReference>
<feature type="compositionally biased region" description="Low complexity" evidence="7">
    <location>
        <begin position="591"/>
        <end position="604"/>
    </location>
</feature>
<feature type="region of interest" description="Disordered" evidence="7">
    <location>
        <begin position="585"/>
        <end position="604"/>
    </location>
</feature>
<evidence type="ECO:0000313" key="9">
    <source>
        <dbReference type="EMBL" id="QIW98104.1"/>
    </source>
</evidence>
<dbReference type="InterPro" id="IPR038096">
    <property type="entry name" value="TEA/ATTS_sf"/>
</dbReference>
<evidence type="ECO:0000256" key="3">
    <source>
        <dbReference type="ARBA" id="ARBA00023015"/>
    </source>
</evidence>
<sequence>METSQIHRNPSKSLQTQGSKGTLSAGNCKTPSAVLPSNAPPLRDDQTTRAALQEHSANRQQIYHHHHHYPALTGYEQHKLSTSAIPTENAYAVRPPAPNVYYATHPTYYRPTYHQRHADTDREGQLRVDKQWRTLYDRFLRCPKYKEYRCRQHKDGKPGRDQKWPERLEEAFFKALLYWPPMGRRKHMHKEKQRGRNELIADYIKDLTGVARSRKQVSSHIQVLKPLVLEDKQIMRWMSDPDENEHPGDSARRFGGYHPQYTTGRMRSTYTAGAQSMHDQSESRVPTRDAVRMAKSQLDVFEPFEFKLFVQPSDPERRNTDENEPLHTYSTSTQLPMQADEHIADWTSLHEQFPILAQMHASRPIDCNVLAVEASLAMPNAPWRDSKNIELAVILNCMSRRLLQNCKIRCVNRFFKGGQALAPNGDSGSGDVQLNMAETGDRAETHLKFGSGFWANTLNPNSTLAKSIMASAQAEPNERARIRRGVDADMKSITAIQEISVPTTTGLETVLIMHWSFRLSNSECGSTTWRRLHFPAASTQQAAVKTETSNGLAVDTPFDFNAPMDMVAVCTAGAQQSYPALQSPFEYDSGSASDTSPTTTWPTTASTVSSQMHNNMNMDNSIDFSQPSMFDITMSYDGFDTTAFSFDADANYDFDPNAVDVQLYAQKWANAPANGYAEGYDAKQWPDYSTQAAYASYPQAAGSQPTESYATYGAQKGYDEHIYNASVPADEQQAYAGAMERMKSEQLPVESWSAALVPGRC</sequence>
<evidence type="ECO:0000256" key="1">
    <source>
        <dbReference type="ARBA" id="ARBA00004123"/>
    </source>
</evidence>
<dbReference type="PRINTS" id="PR00065">
    <property type="entry name" value="TEADOMAIN"/>
</dbReference>
<evidence type="ECO:0000256" key="2">
    <source>
        <dbReference type="ARBA" id="ARBA00008421"/>
    </source>
</evidence>
<comment type="subcellular location">
    <subcellularLocation>
        <location evidence="1">Nucleus</location>
    </subcellularLocation>
</comment>
<feature type="compositionally biased region" description="Polar residues" evidence="7">
    <location>
        <begin position="1"/>
        <end position="30"/>
    </location>
</feature>
<dbReference type="InterPro" id="IPR000818">
    <property type="entry name" value="TEA/ATTS_dom"/>
</dbReference>
<feature type="domain" description="TEA" evidence="8">
    <location>
        <begin position="157"/>
        <end position="231"/>
    </location>
</feature>
<dbReference type="SMART" id="SM00426">
    <property type="entry name" value="TEA"/>
    <property type="match status" value="1"/>
</dbReference>
<dbReference type="InterPro" id="IPR050937">
    <property type="entry name" value="TEC1_TEAD_TF"/>
</dbReference>
<dbReference type="GO" id="GO:0000978">
    <property type="term" value="F:RNA polymerase II cis-regulatory region sequence-specific DNA binding"/>
    <property type="evidence" value="ECO:0007669"/>
    <property type="project" value="TreeGrafter"/>
</dbReference>
<dbReference type="Gene3D" id="6.10.20.40">
    <property type="entry name" value="TEA/ATTS domain"/>
    <property type="match status" value="1"/>
</dbReference>
<keyword evidence="10" id="KW-1185">Reference proteome</keyword>
<name>A0A6H0XTY4_9PEZI</name>
<proteinExistence type="inferred from homology"/>
<dbReference type="GO" id="GO:0005667">
    <property type="term" value="C:transcription regulator complex"/>
    <property type="evidence" value="ECO:0007669"/>
    <property type="project" value="TreeGrafter"/>
</dbReference>